<evidence type="ECO:0000256" key="9">
    <source>
        <dbReference type="ARBA" id="ARBA00022516"/>
    </source>
</evidence>
<keyword evidence="11 18" id="KW-0812">Transmembrane</keyword>
<comment type="subcellular location">
    <subcellularLocation>
        <location evidence="2">Cell membrane</location>
        <topology evidence="2">Multi-pass membrane protein</topology>
    </subcellularLocation>
</comment>
<evidence type="ECO:0000256" key="12">
    <source>
        <dbReference type="ARBA" id="ARBA00022695"/>
    </source>
</evidence>
<dbReference type="Proteomes" id="UP000032809">
    <property type="component" value="Chromosome I"/>
</dbReference>
<evidence type="ECO:0000256" key="7">
    <source>
        <dbReference type="ARBA" id="ARBA00019373"/>
    </source>
</evidence>
<comment type="pathway">
    <text evidence="3 18">Phospholipid metabolism; CDP-diacylglycerol biosynthesis; CDP-diacylglycerol from sn-glycerol 3-phosphate: step 3/3.</text>
</comment>
<dbReference type="AlphaFoldDB" id="A0A0C7P134"/>
<evidence type="ECO:0000256" key="19">
    <source>
        <dbReference type="SAM" id="Phobius"/>
    </source>
</evidence>
<dbReference type="PROSITE" id="PS01315">
    <property type="entry name" value="CDS"/>
    <property type="match status" value="1"/>
</dbReference>
<feature type="transmembrane region" description="Helical" evidence="19">
    <location>
        <begin position="186"/>
        <end position="209"/>
    </location>
</feature>
<dbReference type="KEGG" id="dtn:DTL3_0665"/>
<keyword evidence="21" id="KW-1185">Reference proteome</keyword>
<keyword evidence="8" id="KW-1003">Cell membrane</keyword>
<keyword evidence="12 18" id="KW-0548">Nucleotidyltransferase</keyword>
<feature type="transmembrane region" description="Helical" evidence="19">
    <location>
        <begin position="120"/>
        <end position="138"/>
    </location>
</feature>
<dbReference type="GO" id="GO:0005886">
    <property type="term" value="C:plasma membrane"/>
    <property type="evidence" value="ECO:0007669"/>
    <property type="project" value="UniProtKB-SubCell"/>
</dbReference>
<feature type="transmembrane region" description="Helical" evidence="19">
    <location>
        <begin position="57"/>
        <end position="77"/>
    </location>
</feature>
<dbReference type="EC" id="2.7.7.41" evidence="6 18"/>
<evidence type="ECO:0000256" key="6">
    <source>
        <dbReference type="ARBA" id="ARBA00012487"/>
    </source>
</evidence>
<keyword evidence="15 19" id="KW-0472">Membrane</keyword>
<feature type="transmembrane region" description="Helical" evidence="19">
    <location>
        <begin position="89"/>
        <end position="108"/>
    </location>
</feature>
<dbReference type="STRING" id="1006576.DTL3_0665"/>
<dbReference type="InterPro" id="IPR000374">
    <property type="entry name" value="PC_trans"/>
</dbReference>
<proteinExistence type="inferred from homology"/>
<dbReference type="GO" id="GO:0016024">
    <property type="term" value="P:CDP-diacylglycerol biosynthetic process"/>
    <property type="evidence" value="ECO:0007669"/>
    <property type="project" value="UniProtKB-UniPathway"/>
</dbReference>
<keyword evidence="13 19" id="KW-1133">Transmembrane helix</keyword>
<evidence type="ECO:0000256" key="17">
    <source>
        <dbReference type="ARBA" id="ARBA00023264"/>
    </source>
</evidence>
<dbReference type="PANTHER" id="PTHR46382:SF1">
    <property type="entry name" value="PHOSPHATIDATE CYTIDYLYLTRANSFERASE"/>
    <property type="match status" value="1"/>
</dbReference>
<reference evidence="21" key="1">
    <citation type="submission" date="2014-11" db="EMBL/GenBank/DDBJ databases">
        <authorList>
            <person name="Wibberg D."/>
        </authorList>
    </citation>
    <scope>NUCLEOTIDE SEQUENCE [LARGE SCALE GENOMIC DNA]</scope>
    <source>
        <strain evidence="21">L3</strain>
    </source>
</reference>
<dbReference type="EMBL" id="LN824141">
    <property type="protein sequence ID" value="CEP77975.1"/>
    <property type="molecule type" value="Genomic_DNA"/>
</dbReference>
<dbReference type="RefSeq" id="WP_045087511.1">
    <property type="nucleotide sequence ID" value="NZ_LN824141.1"/>
</dbReference>
<protein>
    <recommendedName>
        <fullName evidence="7 18">Phosphatidate cytidylyltransferase</fullName>
        <ecNumber evidence="6 18">2.7.7.41</ecNumber>
    </recommendedName>
</protein>
<evidence type="ECO:0000256" key="2">
    <source>
        <dbReference type="ARBA" id="ARBA00004651"/>
    </source>
</evidence>
<organism evidence="20 21">
    <name type="scientific">Defluviitoga tunisiensis</name>
    <dbReference type="NCBI Taxonomy" id="1006576"/>
    <lineage>
        <taxon>Bacteria</taxon>
        <taxon>Thermotogati</taxon>
        <taxon>Thermotogota</taxon>
        <taxon>Thermotogae</taxon>
        <taxon>Petrotogales</taxon>
        <taxon>Petrotogaceae</taxon>
        <taxon>Defluviitoga</taxon>
    </lineage>
</organism>
<evidence type="ECO:0000256" key="18">
    <source>
        <dbReference type="RuleBase" id="RU003938"/>
    </source>
</evidence>
<evidence type="ECO:0000256" key="4">
    <source>
        <dbReference type="ARBA" id="ARBA00005189"/>
    </source>
</evidence>
<comment type="catalytic activity">
    <reaction evidence="1 18">
        <text>a 1,2-diacyl-sn-glycero-3-phosphate + CTP + H(+) = a CDP-1,2-diacyl-sn-glycerol + diphosphate</text>
        <dbReference type="Rhea" id="RHEA:16229"/>
        <dbReference type="ChEBI" id="CHEBI:15378"/>
        <dbReference type="ChEBI" id="CHEBI:33019"/>
        <dbReference type="ChEBI" id="CHEBI:37563"/>
        <dbReference type="ChEBI" id="CHEBI:58332"/>
        <dbReference type="ChEBI" id="CHEBI:58608"/>
        <dbReference type="EC" id="2.7.7.41"/>
    </reaction>
</comment>
<evidence type="ECO:0000256" key="3">
    <source>
        <dbReference type="ARBA" id="ARBA00005119"/>
    </source>
</evidence>
<dbReference type="UniPathway" id="UPA00557">
    <property type="reaction ID" value="UER00614"/>
</dbReference>
<dbReference type="Pfam" id="PF01148">
    <property type="entry name" value="CTP_transf_1"/>
    <property type="match status" value="1"/>
</dbReference>
<keyword evidence="16" id="KW-0594">Phospholipid biosynthesis</keyword>
<dbReference type="PATRIC" id="fig|1006576.9.peg.645"/>
<evidence type="ECO:0000256" key="8">
    <source>
        <dbReference type="ARBA" id="ARBA00022475"/>
    </source>
</evidence>
<sequence>MNKKELAKRTISGVILGPIVVFSFLTYPTLLGLVTAIVMISSFELIEMFTSDLKNPLIKFLITFIVGASTLVYGFALEAESRGILPFEAEGTFFLGFVICIILILINVKEIKYTKRLIESSALSLLYVSFFLSHFYLIQMNYGSGLAIMALTSVWAYDAGAFFIGSKFGKHKLSPHFSPKKSWEGLIGGIAFTFVYLFIFDFIGLLFSVMPKMDILHFFIFALMVGIFDTIGDLMESVIKRYYNVKDSSKILPGHGGMLDRIDGLLIATPMWYLLLAIIGV</sequence>
<evidence type="ECO:0000256" key="16">
    <source>
        <dbReference type="ARBA" id="ARBA00023209"/>
    </source>
</evidence>
<evidence type="ECO:0000256" key="5">
    <source>
        <dbReference type="ARBA" id="ARBA00010185"/>
    </source>
</evidence>
<evidence type="ECO:0000313" key="20">
    <source>
        <dbReference type="EMBL" id="CEP77975.1"/>
    </source>
</evidence>
<accession>A0A0C7P134</accession>
<evidence type="ECO:0000256" key="10">
    <source>
        <dbReference type="ARBA" id="ARBA00022679"/>
    </source>
</evidence>
<evidence type="ECO:0000256" key="1">
    <source>
        <dbReference type="ARBA" id="ARBA00001698"/>
    </source>
</evidence>
<evidence type="ECO:0000256" key="15">
    <source>
        <dbReference type="ARBA" id="ARBA00023136"/>
    </source>
</evidence>
<feature type="transmembrane region" description="Helical" evidence="19">
    <location>
        <begin position="215"/>
        <end position="232"/>
    </location>
</feature>
<keyword evidence="17" id="KW-1208">Phospholipid metabolism</keyword>
<dbReference type="GO" id="GO:0004605">
    <property type="term" value="F:phosphatidate cytidylyltransferase activity"/>
    <property type="evidence" value="ECO:0007669"/>
    <property type="project" value="UniProtKB-EC"/>
</dbReference>
<name>A0A0C7P134_DEFTU</name>
<dbReference type="PANTHER" id="PTHR46382">
    <property type="entry name" value="PHOSPHATIDATE CYTIDYLYLTRANSFERASE"/>
    <property type="match status" value="1"/>
</dbReference>
<dbReference type="HOGENOM" id="CLU_037294_2_1_0"/>
<feature type="transmembrane region" description="Helical" evidence="19">
    <location>
        <begin position="144"/>
        <end position="165"/>
    </location>
</feature>
<gene>
    <name evidence="20" type="primary">cdsA</name>
    <name evidence="20" type="ORF">DTL3_0665</name>
</gene>
<evidence type="ECO:0000256" key="14">
    <source>
        <dbReference type="ARBA" id="ARBA00023098"/>
    </source>
</evidence>
<feature type="transmembrane region" description="Helical" evidence="19">
    <location>
        <begin position="20"/>
        <end position="45"/>
    </location>
</feature>
<comment type="similarity">
    <text evidence="5 18">Belongs to the CDS family.</text>
</comment>
<keyword evidence="14" id="KW-0443">Lipid metabolism</keyword>
<evidence type="ECO:0000256" key="13">
    <source>
        <dbReference type="ARBA" id="ARBA00022989"/>
    </source>
</evidence>
<keyword evidence="9" id="KW-0444">Lipid biosynthesis</keyword>
<evidence type="ECO:0000256" key="11">
    <source>
        <dbReference type="ARBA" id="ARBA00022692"/>
    </source>
</evidence>
<comment type="pathway">
    <text evidence="4">Lipid metabolism.</text>
</comment>
<evidence type="ECO:0000313" key="21">
    <source>
        <dbReference type="Proteomes" id="UP000032809"/>
    </source>
</evidence>
<keyword evidence="10 18" id="KW-0808">Transferase</keyword>